<keyword evidence="1" id="KW-0812">Transmembrane</keyword>
<keyword evidence="1" id="KW-0472">Membrane</keyword>
<name>A0A0E9T071_ANGAN</name>
<dbReference type="AlphaFoldDB" id="A0A0E9T071"/>
<organism evidence="2">
    <name type="scientific">Anguilla anguilla</name>
    <name type="common">European freshwater eel</name>
    <name type="synonym">Muraena anguilla</name>
    <dbReference type="NCBI Taxonomy" id="7936"/>
    <lineage>
        <taxon>Eukaryota</taxon>
        <taxon>Metazoa</taxon>
        <taxon>Chordata</taxon>
        <taxon>Craniata</taxon>
        <taxon>Vertebrata</taxon>
        <taxon>Euteleostomi</taxon>
        <taxon>Actinopterygii</taxon>
        <taxon>Neopterygii</taxon>
        <taxon>Teleostei</taxon>
        <taxon>Anguilliformes</taxon>
        <taxon>Anguillidae</taxon>
        <taxon>Anguilla</taxon>
    </lineage>
</organism>
<reference evidence="2" key="1">
    <citation type="submission" date="2014-11" db="EMBL/GenBank/DDBJ databases">
        <authorList>
            <person name="Amaro Gonzalez C."/>
        </authorList>
    </citation>
    <scope>NUCLEOTIDE SEQUENCE</scope>
</reference>
<dbReference type="EMBL" id="GBXM01061573">
    <property type="protein sequence ID" value="JAH47004.1"/>
    <property type="molecule type" value="Transcribed_RNA"/>
</dbReference>
<sequence>MNKNGTPLCVNDSSWCCRGTLGLELDGFVSLGGGVILQGACDMFLFVNLKFLCSFQKMKMTHNIHII</sequence>
<proteinExistence type="predicted"/>
<feature type="transmembrane region" description="Helical" evidence="1">
    <location>
        <begin position="28"/>
        <end position="49"/>
    </location>
</feature>
<keyword evidence="1" id="KW-1133">Transmembrane helix</keyword>
<evidence type="ECO:0000313" key="2">
    <source>
        <dbReference type="EMBL" id="JAH47004.1"/>
    </source>
</evidence>
<evidence type="ECO:0000256" key="1">
    <source>
        <dbReference type="SAM" id="Phobius"/>
    </source>
</evidence>
<protein>
    <submittedName>
        <fullName evidence="2">Uncharacterized protein</fullName>
    </submittedName>
</protein>
<reference evidence="2" key="2">
    <citation type="journal article" date="2015" name="Fish Shellfish Immunol.">
        <title>Early steps in the European eel (Anguilla anguilla)-Vibrio vulnificus interaction in the gills: Role of the RtxA13 toxin.</title>
        <authorList>
            <person name="Callol A."/>
            <person name="Pajuelo D."/>
            <person name="Ebbesson L."/>
            <person name="Teles M."/>
            <person name="MacKenzie S."/>
            <person name="Amaro C."/>
        </authorList>
    </citation>
    <scope>NUCLEOTIDE SEQUENCE</scope>
</reference>
<accession>A0A0E9T071</accession>